<dbReference type="NCBIfam" id="TIGR00254">
    <property type="entry name" value="GGDEF"/>
    <property type="match status" value="1"/>
</dbReference>
<evidence type="ECO:0000313" key="7">
    <source>
        <dbReference type="Proteomes" id="UP001156836"/>
    </source>
</evidence>
<dbReference type="InterPro" id="IPR043128">
    <property type="entry name" value="Rev_trsase/Diguanyl_cyclase"/>
</dbReference>
<accession>A0ABQ6BSI2</accession>
<organism evidence="6 7">
    <name type="scientific">Chitiniphilus shinanonensis</name>
    <dbReference type="NCBI Taxonomy" id="553088"/>
    <lineage>
        <taxon>Bacteria</taxon>
        <taxon>Pseudomonadati</taxon>
        <taxon>Pseudomonadota</taxon>
        <taxon>Betaproteobacteria</taxon>
        <taxon>Neisseriales</taxon>
        <taxon>Chitinibacteraceae</taxon>
        <taxon>Chitiniphilus</taxon>
    </lineage>
</organism>
<dbReference type="RefSeq" id="WP_018746896.1">
    <property type="nucleotide sequence ID" value="NZ_BSOZ01000030.1"/>
</dbReference>
<dbReference type="SUPFAM" id="SSF55073">
    <property type="entry name" value="Nucleotide cyclase"/>
    <property type="match status" value="1"/>
</dbReference>
<proteinExistence type="predicted"/>
<dbReference type="Proteomes" id="UP001156836">
    <property type="component" value="Unassembled WGS sequence"/>
</dbReference>
<dbReference type="EMBL" id="BSOZ01000030">
    <property type="protein sequence ID" value="GLS04958.1"/>
    <property type="molecule type" value="Genomic_DNA"/>
</dbReference>
<dbReference type="Gene3D" id="3.30.70.270">
    <property type="match status" value="1"/>
</dbReference>
<dbReference type="InterPro" id="IPR050469">
    <property type="entry name" value="Diguanylate_Cyclase"/>
</dbReference>
<evidence type="ECO:0000256" key="4">
    <source>
        <dbReference type="SAM" id="MobiDB-lite"/>
    </source>
</evidence>
<dbReference type="PROSITE" id="PS50887">
    <property type="entry name" value="GGDEF"/>
    <property type="match status" value="1"/>
</dbReference>
<name>A0ABQ6BSI2_9NEIS</name>
<keyword evidence="7" id="KW-1185">Reference proteome</keyword>
<evidence type="ECO:0000256" key="2">
    <source>
        <dbReference type="ARBA" id="ARBA00034247"/>
    </source>
</evidence>
<dbReference type="Pfam" id="PF00990">
    <property type="entry name" value="GGDEF"/>
    <property type="match status" value="1"/>
</dbReference>
<feature type="domain" description="GGDEF" evidence="5">
    <location>
        <begin position="448"/>
        <end position="583"/>
    </location>
</feature>
<dbReference type="SMART" id="SM00267">
    <property type="entry name" value="GGDEF"/>
    <property type="match status" value="1"/>
</dbReference>
<feature type="coiled-coil region" evidence="3">
    <location>
        <begin position="393"/>
        <end position="420"/>
    </location>
</feature>
<dbReference type="EC" id="2.7.7.65" evidence="1"/>
<protein>
    <recommendedName>
        <fullName evidence="1">diguanylate cyclase</fullName>
        <ecNumber evidence="1">2.7.7.65</ecNumber>
    </recommendedName>
</protein>
<feature type="region of interest" description="Disordered" evidence="4">
    <location>
        <begin position="574"/>
        <end position="605"/>
    </location>
</feature>
<reference evidence="7" key="1">
    <citation type="journal article" date="2019" name="Int. J. Syst. Evol. Microbiol.">
        <title>The Global Catalogue of Microorganisms (GCM) 10K type strain sequencing project: providing services to taxonomists for standard genome sequencing and annotation.</title>
        <authorList>
            <consortium name="The Broad Institute Genomics Platform"/>
            <consortium name="The Broad Institute Genome Sequencing Center for Infectious Disease"/>
            <person name="Wu L."/>
            <person name="Ma J."/>
        </authorList>
    </citation>
    <scope>NUCLEOTIDE SEQUENCE [LARGE SCALE GENOMIC DNA]</scope>
    <source>
        <strain evidence="7">NBRC 104970</strain>
    </source>
</reference>
<gene>
    <name evidence="6" type="ORF">GCM10007860_21070</name>
</gene>
<feature type="compositionally biased region" description="Low complexity" evidence="4">
    <location>
        <begin position="589"/>
        <end position="599"/>
    </location>
</feature>
<dbReference type="PANTHER" id="PTHR45138:SF9">
    <property type="entry name" value="DIGUANYLATE CYCLASE DGCM-RELATED"/>
    <property type="match status" value="1"/>
</dbReference>
<dbReference type="InterPro" id="IPR000160">
    <property type="entry name" value="GGDEF_dom"/>
</dbReference>
<evidence type="ECO:0000259" key="5">
    <source>
        <dbReference type="PROSITE" id="PS50887"/>
    </source>
</evidence>
<keyword evidence="3" id="KW-0175">Coiled coil</keyword>
<feature type="compositionally biased region" description="Basic and acidic residues" evidence="4">
    <location>
        <begin position="576"/>
        <end position="588"/>
    </location>
</feature>
<sequence>MPIKFTLNQKLWLGALLIVGAAGIPTGQLVWQNIRESRIEQRNLDNLTAYRLGLQTTNVISNERGISMALISASGADSIAARRLLTAERVRSDQLLTQFDITLHRFRFAMPVDHKARLAQVRRSLALSRARVDRLALLPRATRGSDESEAALQGMINAIESLRPVVDAIGGQTINQDMRMARVVLSARTIEDLRDYAGRGAILLAAPMLERQPLDASRRTRLEQLLGRIDQLHTLLDSQLATYLHVPRIRKAKAEVNLRYFNEAYAKLLETELLCRQASAAKQAAPDQLLRDLHPKVQSLETLREAIVGTASEGIARQRDSAWRKALQTMVLGGAMALVLLWQLLLIRRSLISPLLRARRDIIELARDNTQCSDERRPSGPEMRALFEAIDTLRRHQRRRHALETEREILTAQLRQQAETDGLTGLINRRGLEIQSEQLLARAALLGRPAGLILFDIDYFKQVNDRYGHLVGDQVLRAVAYCVRTLCRTNDVVGRFGGEEFMIVVEGLDLSTLHHVAEKVRNAIAQQPVMVDDQLTLHVTASFGVALSDPQPGPDWPALIERADIALYRAKHLGRNRVEDEPSPDHGESPSPSEGSPSASPRPPA</sequence>
<evidence type="ECO:0000256" key="1">
    <source>
        <dbReference type="ARBA" id="ARBA00012528"/>
    </source>
</evidence>
<evidence type="ECO:0000313" key="6">
    <source>
        <dbReference type="EMBL" id="GLS04958.1"/>
    </source>
</evidence>
<comment type="caution">
    <text evidence="6">The sequence shown here is derived from an EMBL/GenBank/DDBJ whole genome shotgun (WGS) entry which is preliminary data.</text>
</comment>
<dbReference type="InterPro" id="IPR029787">
    <property type="entry name" value="Nucleotide_cyclase"/>
</dbReference>
<comment type="catalytic activity">
    <reaction evidence="2">
        <text>2 GTP = 3',3'-c-di-GMP + 2 diphosphate</text>
        <dbReference type="Rhea" id="RHEA:24898"/>
        <dbReference type="ChEBI" id="CHEBI:33019"/>
        <dbReference type="ChEBI" id="CHEBI:37565"/>
        <dbReference type="ChEBI" id="CHEBI:58805"/>
        <dbReference type="EC" id="2.7.7.65"/>
    </reaction>
</comment>
<evidence type="ECO:0000256" key="3">
    <source>
        <dbReference type="SAM" id="Coils"/>
    </source>
</evidence>
<dbReference type="CDD" id="cd01949">
    <property type="entry name" value="GGDEF"/>
    <property type="match status" value="1"/>
</dbReference>
<dbReference type="PANTHER" id="PTHR45138">
    <property type="entry name" value="REGULATORY COMPONENTS OF SENSORY TRANSDUCTION SYSTEM"/>
    <property type="match status" value="1"/>
</dbReference>